<reference evidence="1 2" key="1">
    <citation type="journal article" date="2011" name="J. Gen. Appl. Microbiol.">
        <title>Draft genome sequencing of the enigmatic basidiomycete Mixia osmundae.</title>
        <authorList>
            <person name="Nishida H."/>
            <person name="Nagatsuka Y."/>
            <person name="Sugiyama J."/>
        </authorList>
    </citation>
    <scope>NUCLEOTIDE SEQUENCE [LARGE SCALE GENOMIC DNA]</scope>
    <source>
        <strain evidence="2">CBS 9802 / IAM 14324 / JCM 22182 / KY 12970</strain>
    </source>
</reference>
<accession>G7E249</accession>
<comment type="caution">
    <text evidence="1">The sequence shown here is derived from an EMBL/GenBank/DDBJ whole genome shotgun (WGS) entry which is preliminary data.</text>
</comment>
<dbReference type="Proteomes" id="UP000009131">
    <property type="component" value="Unassembled WGS sequence"/>
</dbReference>
<proteinExistence type="predicted"/>
<dbReference type="EMBL" id="BABT02000110">
    <property type="protein sequence ID" value="GAA96909.1"/>
    <property type="molecule type" value="Genomic_DNA"/>
</dbReference>
<protein>
    <submittedName>
        <fullName evidence="1">Uncharacterized protein</fullName>
    </submittedName>
</protein>
<evidence type="ECO:0000313" key="1">
    <source>
        <dbReference type="EMBL" id="GAA96909.1"/>
    </source>
</evidence>
<dbReference type="HOGENOM" id="CLU_2400160_0_0_1"/>
<reference evidence="1 2" key="2">
    <citation type="journal article" date="2012" name="Open Biol.">
        <title>Characteristics of nucleosomes and linker DNA regions on the genome of the basidiomycete Mixia osmundae revealed by mono- and dinucleosome mapping.</title>
        <authorList>
            <person name="Nishida H."/>
            <person name="Kondo S."/>
            <person name="Matsumoto T."/>
            <person name="Suzuki Y."/>
            <person name="Yoshikawa H."/>
            <person name="Taylor T.D."/>
            <person name="Sugiyama J."/>
        </authorList>
    </citation>
    <scope>NUCLEOTIDE SEQUENCE [LARGE SCALE GENOMIC DNA]</scope>
    <source>
        <strain evidence="2">CBS 9802 / IAM 14324 / JCM 22182 / KY 12970</strain>
    </source>
</reference>
<sequence>MCNGARSASRPQKFDPTQPACWCRAVPRSMLARLLKIALWMRGQRLAVPARTLDKLSLIVRSDGQQLALETAPTSHADFGQRDEAVGSAGVMV</sequence>
<dbReference type="RefSeq" id="XP_014565356.1">
    <property type="nucleotide sequence ID" value="XM_014709870.1"/>
</dbReference>
<name>G7E249_MIXOS</name>
<evidence type="ECO:0000313" key="2">
    <source>
        <dbReference type="Proteomes" id="UP000009131"/>
    </source>
</evidence>
<gene>
    <name evidence="1" type="primary">Mo03583</name>
    <name evidence="1" type="ORF">E5Q_03583</name>
</gene>
<dbReference type="InParanoid" id="G7E249"/>
<organism evidence="1 2">
    <name type="scientific">Mixia osmundae (strain CBS 9802 / IAM 14324 / JCM 22182 / KY 12970)</name>
    <dbReference type="NCBI Taxonomy" id="764103"/>
    <lineage>
        <taxon>Eukaryota</taxon>
        <taxon>Fungi</taxon>
        <taxon>Dikarya</taxon>
        <taxon>Basidiomycota</taxon>
        <taxon>Pucciniomycotina</taxon>
        <taxon>Mixiomycetes</taxon>
        <taxon>Mixiales</taxon>
        <taxon>Mixiaceae</taxon>
        <taxon>Mixia</taxon>
    </lineage>
</organism>
<keyword evidence="2" id="KW-1185">Reference proteome</keyword>
<dbReference type="AlphaFoldDB" id="G7E249"/>